<dbReference type="PATRIC" id="fig|1423774.3.peg.1699"/>
<keyword evidence="7" id="KW-1185">Reference proteome</keyword>
<dbReference type="PANTHER" id="PTHR30201">
    <property type="entry name" value="TRIPHOSPHORIBOSYL-DEPHOSPHO-COA SYNTHASE"/>
    <property type="match status" value="1"/>
</dbReference>
<dbReference type="Gene3D" id="1.10.4200.10">
    <property type="entry name" value="Triphosphoribosyl-dephospho-CoA protein"/>
    <property type="match status" value="2"/>
</dbReference>
<sequence length="270" mass="30080">MELRTRLANAALKALLYEVDVQPKPGLVDPVDHSTHLDMDVFTFIDSAVSLQPYFEQFAQAGIDFVGDDLTKLFHEIRPIGMEAEKVMFEATGGVNTHKGAIFSLGILLAASGYDQQAIRQTTERMLRGLTEHDFKDLDKKKQLTNGERMFLKYGITGIRGEAERGYPTVFEKSLPYLKAHFGNDFGTVLLDTLMVIVSESYDSNVVKRGNLESLENIQKYAENILAEGGCSHPEGRETLDDMNSYCNENNLSLGGSADLLIITIFLFLI</sequence>
<gene>
    <name evidence="5" type="primary">citG</name>
    <name evidence="6" type="ORF">FD31_GL001640</name>
</gene>
<dbReference type="Pfam" id="PF01874">
    <property type="entry name" value="CitG"/>
    <property type="match status" value="1"/>
</dbReference>
<reference evidence="6 7" key="1">
    <citation type="journal article" date="2015" name="Genome Announc.">
        <title>Expanding the biotechnology potential of lactobacilli through comparative genomics of 213 strains and associated genera.</title>
        <authorList>
            <person name="Sun Z."/>
            <person name="Harris H.M."/>
            <person name="McCann A."/>
            <person name="Guo C."/>
            <person name="Argimon S."/>
            <person name="Zhang W."/>
            <person name="Yang X."/>
            <person name="Jeffery I.B."/>
            <person name="Cooney J.C."/>
            <person name="Kagawa T.F."/>
            <person name="Liu W."/>
            <person name="Song Y."/>
            <person name="Salvetti E."/>
            <person name="Wrobel A."/>
            <person name="Rasinkangas P."/>
            <person name="Parkhill J."/>
            <person name="Rea M.C."/>
            <person name="O'Sullivan O."/>
            <person name="Ritari J."/>
            <person name="Douillard F.P."/>
            <person name="Paul Ross R."/>
            <person name="Yang R."/>
            <person name="Briner A.E."/>
            <person name="Felis G.E."/>
            <person name="de Vos W.M."/>
            <person name="Barrangou R."/>
            <person name="Klaenhammer T.R."/>
            <person name="Caufield P.W."/>
            <person name="Cui Y."/>
            <person name="Zhang H."/>
            <person name="O'Toole P.W."/>
        </authorList>
    </citation>
    <scope>NUCLEOTIDE SEQUENCE [LARGE SCALE GENOMIC DNA]</scope>
    <source>
        <strain evidence="6 7">DSM 16982</strain>
    </source>
</reference>
<dbReference type="Proteomes" id="UP000051302">
    <property type="component" value="Unassembled WGS sequence"/>
</dbReference>
<evidence type="ECO:0000256" key="1">
    <source>
        <dbReference type="ARBA" id="ARBA00001210"/>
    </source>
</evidence>
<evidence type="ECO:0000313" key="7">
    <source>
        <dbReference type="Proteomes" id="UP000051302"/>
    </source>
</evidence>
<evidence type="ECO:0000256" key="4">
    <source>
        <dbReference type="ARBA" id="ARBA00022840"/>
    </source>
</evidence>
<dbReference type="GO" id="GO:0046917">
    <property type="term" value="F:triphosphoribosyl-dephospho-CoA synthase activity"/>
    <property type="evidence" value="ECO:0007669"/>
    <property type="project" value="UniProtKB-UniRule"/>
</dbReference>
<protein>
    <recommendedName>
        <fullName evidence="5">Probable 2-(5''-triphosphoribosyl)-3'-dephosphocoenzyme-A synthase</fullName>
        <shortName evidence="5">2-(5''-triphosphoribosyl)-3'-dephospho-CoA synthase</shortName>
        <ecNumber evidence="5">2.4.2.52</ecNumber>
    </recommendedName>
</protein>
<dbReference type="GO" id="GO:0051191">
    <property type="term" value="P:prosthetic group biosynthetic process"/>
    <property type="evidence" value="ECO:0007669"/>
    <property type="project" value="TreeGrafter"/>
</dbReference>
<dbReference type="NCBIfam" id="TIGR03125">
    <property type="entry name" value="citrate_citG"/>
    <property type="match status" value="1"/>
</dbReference>
<name>A0A0R1WGJ3_9LACO</name>
<evidence type="ECO:0000256" key="3">
    <source>
        <dbReference type="ARBA" id="ARBA00022741"/>
    </source>
</evidence>
<dbReference type="EC" id="2.4.2.52" evidence="5"/>
<organism evidence="6 7">
    <name type="scientific">Companilactobacillus nantensis DSM 16982</name>
    <dbReference type="NCBI Taxonomy" id="1423774"/>
    <lineage>
        <taxon>Bacteria</taxon>
        <taxon>Bacillati</taxon>
        <taxon>Bacillota</taxon>
        <taxon>Bacilli</taxon>
        <taxon>Lactobacillales</taxon>
        <taxon>Lactobacillaceae</taxon>
        <taxon>Companilactobacillus</taxon>
    </lineage>
</organism>
<dbReference type="GO" id="GO:0005524">
    <property type="term" value="F:ATP binding"/>
    <property type="evidence" value="ECO:0007669"/>
    <property type="project" value="UniProtKB-KW"/>
</dbReference>
<evidence type="ECO:0000313" key="6">
    <source>
        <dbReference type="EMBL" id="KRM14873.1"/>
    </source>
</evidence>
<dbReference type="HAMAP" id="MF_00397">
    <property type="entry name" value="CitG"/>
    <property type="match status" value="1"/>
</dbReference>
<evidence type="ECO:0000256" key="2">
    <source>
        <dbReference type="ARBA" id="ARBA00022679"/>
    </source>
</evidence>
<keyword evidence="2 5" id="KW-0808">Transferase</keyword>
<accession>A0A0R1WGJ3</accession>
<proteinExistence type="inferred from homology"/>
<dbReference type="InterPro" id="IPR002736">
    <property type="entry name" value="CitG"/>
</dbReference>
<dbReference type="RefSeq" id="WP_057892919.1">
    <property type="nucleotide sequence ID" value="NZ_AZFV01000030.1"/>
</dbReference>
<evidence type="ECO:0000256" key="5">
    <source>
        <dbReference type="HAMAP-Rule" id="MF_00397"/>
    </source>
</evidence>
<comment type="catalytic activity">
    <reaction evidence="1 5">
        <text>3'-dephospho-CoA + ATP = 2'-(5''-triphospho-alpha-D-ribosyl)-3'-dephospho-CoA + adenine</text>
        <dbReference type="Rhea" id="RHEA:15117"/>
        <dbReference type="ChEBI" id="CHEBI:16708"/>
        <dbReference type="ChEBI" id="CHEBI:30616"/>
        <dbReference type="ChEBI" id="CHEBI:57328"/>
        <dbReference type="ChEBI" id="CHEBI:61378"/>
        <dbReference type="EC" id="2.4.2.52"/>
    </reaction>
</comment>
<dbReference type="AlphaFoldDB" id="A0A0R1WGJ3"/>
<dbReference type="EMBL" id="AZFV01000030">
    <property type="protein sequence ID" value="KRM14873.1"/>
    <property type="molecule type" value="Genomic_DNA"/>
</dbReference>
<keyword evidence="3 5" id="KW-0547">Nucleotide-binding</keyword>
<comment type="similarity">
    <text evidence="5">Belongs to the CitG/MdcB family.</text>
</comment>
<dbReference type="NCBIfam" id="NF002315">
    <property type="entry name" value="PRK01237.1"/>
    <property type="match status" value="1"/>
</dbReference>
<dbReference type="InterPro" id="IPR017551">
    <property type="entry name" value="TriPribosyl-deP-CoA_syn_CitG"/>
</dbReference>
<dbReference type="STRING" id="1423774.FD31_GL001640"/>
<keyword evidence="4 5" id="KW-0067">ATP-binding</keyword>
<comment type="caution">
    <text evidence="6">The sequence shown here is derived from an EMBL/GenBank/DDBJ whole genome shotgun (WGS) entry which is preliminary data.</text>
</comment>
<dbReference type="PANTHER" id="PTHR30201:SF2">
    <property type="entry name" value="2-(5''-TRIPHOSPHORIBOSYL)-3'-DEPHOSPHOCOENZYME-A SYNTHASE"/>
    <property type="match status" value="1"/>
</dbReference>